<name>A0A6B0UAB9_IXORI</name>
<dbReference type="EMBL" id="GIFC01000890">
    <property type="protein sequence ID" value="MXU82973.1"/>
    <property type="molecule type" value="Transcribed_RNA"/>
</dbReference>
<reference evidence="1" key="1">
    <citation type="submission" date="2019-12" db="EMBL/GenBank/DDBJ databases">
        <title>An insight into the sialome of adult female Ixodes ricinus ticks feeding for 6 days.</title>
        <authorList>
            <person name="Perner J."/>
            <person name="Ribeiro J.M.C."/>
        </authorList>
    </citation>
    <scope>NUCLEOTIDE SEQUENCE</scope>
    <source>
        <strain evidence="1">Semi-engorged</strain>
        <tissue evidence="1">Salivary glands</tissue>
    </source>
</reference>
<sequence>MMRKRRKRQPAIAMLFRFSFLRPVNSFSRESSCFLTVRTSSSSATLCSSDRFVLRSFVSIWSSWKRYSCTAA</sequence>
<evidence type="ECO:0000313" key="1">
    <source>
        <dbReference type="EMBL" id="MXU82973.1"/>
    </source>
</evidence>
<accession>A0A6B0UAB9</accession>
<dbReference type="AlphaFoldDB" id="A0A6B0UAB9"/>
<protein>
    <submittedName>
        <fullName evidence="1">Putative secreted protein</fullName>
    </submittedName>
</protein>
<proteinExistence type="predicted"/>
<organism evidence="1">
    <name type="scientific">Ixodes ricinus</name>
    <name type="common">Common tick</name>
    <name type="synonym">Acarus ricinus</name>
    <dbReference type="NCBI Taxonomy" id="34613"/>
    <lineage>
        <taxon>Eukaryota</taxon>
        <taxon>Metazoa</taxon>
        <taxon>Ecdysozoa</taxon>
        <taxon>Arthropoda</taxon>
        <taxon>Chelicerata</taxon>
        <taxon>Arachnida</taxon>
        <taxon>Acari</taxon>
        <taxon>Parasitiformes</taxon>
        <taxon>Ixodida</taxon>
        <taxon>Ixodoidea</taxon>
        <taxon>Ixodidae</taxon>
        <taxon>Ixodinae</taxon>
        <taxon>Ixodes</taxon>
    </lineage>
</organism>